<name>A0AAV6Y6X1_9LAMI</name>
<keyword evidence="8" id="KW-0067">ATP-binding</keyword>
<evidence type="ECO:0000256" key="7">
    <source>
        <dbReference type="ARBA" id="ARBA00022821"/>
    </source>
</evidence>
<dbReference type="Proteomes" id="UP000826271">
    <property type="component" value="Unassembled WGS sequence"/>
</dbReference>
<dbReference type="InterPro" id="IPR002182">
    <property type="entry name" value="NB-ARC"/>
</dbReference>
<dbReference type="GO" id="GO:0098542">
    <property type="term" value="P:defense response to other organism"/>
    <property type="evidence" value="ECO:0007669"/>
    <property type="project" value="TreeGrafter"/>
</dbReference>
<keyword evidence="12" id="KW-1185">Reference proteome</keyword>
<evidence type="ECO:0000256" key="3">
    <source>
        <dbReference type="ARBA" id="ARBA00022490"/>
    </source>
</evidence>
<dbReference type="Gene3D" id="1.10.10.10">
    <property type="entry name" value="Winged helix-like DNA-binding domain superfamily/Winged helix DNA-binding domain"/>
    <property type="match status" value="1"/>
</dbReference>
<evidence type="ECO:0000256" key="5">
    <source>
        <dbReference type="ARBA" id="ARBA00022737"/>
    </source>
</evidence>
<evidence type="ECO:0000313" key="11">
    <source>
        <dbReference type="EMBL" id="KAG8388621.1"/>
    </source>
</evidence>
<dbReference type="Gene3D" id="1.20.5.4130">
    <property type="match status" value="1"/>
</dbReference>
<dbReference type="PANTHER" id="PTHR23155:SF1152">
    <property type="entry name" value="AAA+ ATPASE DOMAIN-CONTAINING PROTEIN"/>
    <property type="match status" value="1"/>
</dbReference>
<evidence type="ECO:0008006" key="13">
    <source>
        <dbReference type="Google" id="ProtNLM"/>
    </source>
</evidence>
<keyword evidence="7" id="KW-0611">Plant defense</keyword>
<evidence type="ECO:0000256" key="1">
    <source>
        <dbReference type="ARBA" id="ARBA00004496"/>
    </source>
</evidence>
<accession>A0AAV6Y6X1</accession>
<dbReference type="InterPro" id="IPR042197">
    <property type="entry name" value="Apaf_helical"/>
</dbReference>
<dbReference type="InterPro" id="IPR027417">
    <property type="entry name" value="P-loop_NTPase"/>
</dbReference>
<dbReference type="GO" id="GO:0005524">
    <property type="term" value="F:ATP binding"/>
    <property type="evidence" value="ECO:0007669"/>
    <property type="project" value="UniProtKB-KW"/>
</dbReference>
<reference evidence="11" key="1">
    <citation type="submission" date="2019-10" db="EMBL/GenBank/DDBJ databases">
        <authorList>
            <person name="Zhang R."/>
            <person name="Pan Y."/>
            <person name="Wang J."/>
            <person name="Ma R."/>
            <person name="Yu S."/>
        </authorList>
    </citation>
    <scope>NUCLEOTIDE SEQUENCE</scope>
    <source>
        <strain evidence="11">LA-IB0</strain>
        <tissue evidence="11">Leaf</tissue>
    </source>
</reference>
<dbReference type="PRINTS" id="PR00364">
    <property type="entry name" value="DISEASERSIST"/>
</dbReference>
<evidence type="ECO:0000256" key="4">
    <source>
        <dbReference type="ARBA" id="ARBA00022614"/>
    </source>
</evidence>
<dbReference type="InterPro" id="IPR036388">
    <property type="entry name" value="WH-like_DNA-bd_sf"/>
</dbReference>
<dbReference type="SUPFAM" id="SSF52540">
    <property type="entry name" value="P-loop containing nucleoside triphosphate hydrolases"/>
    <property type="match status" value="1"/>
</dbReference>
<dbReference type="Pfam" id="PF23559">
    <property type="entry name" value="WHD_DRP"/>
    <property type="match status" value="1"/>
</dbReference>
<dbReference type="Pfam" id="PF00931">
    <property type="entry name" value="NB-ARC"/>
    <property type="match status" value="2"/>
</dbReference>
<dbReference type="GO" id="GO:0043531">
    <property type="term" value="F:ADP binding"/>
    <property type="evidence" value="ECO:0007669"/>
    <property type="project" value="InterPro"/>
</dbReference>
<dbReference type="FunFam" id="1.10.10.10:FF:000322">
    <property type="entry name" value="Probable disease resistance protein At1g63360"/>
    <property type="match status" value="1"/>
</dbReference>
<dbReference type="EMBL" id="WHWC01000002">
    <property type="protein sequence ID" value="KAG8388621.1"/>
    <property type="molecule type" value="Genomic_DNA"/>
</dbReference>
<feature type="domain" description="Disease resistance protein winged helix" evidence="10">
    <location>
        <begin position="376"/>
        <end position="442"/>
    </location>
</feature>
<keyword evidence="3" id="KW-0963">Cytoplasm</keyword>
<comment type="caution">
    <text evidence="11">The sequence shown here is derived from an EMBL/GenBank/DDBJ whole genome shotgun (WGS) entry which is preliminary data.</text>
</comment>
<dbReference type="GO" id="GO:0005737">
    <property type="term" value="C:cytoplasm"/>
    <property type="evidence" value="ECO:0007669"/>
    <property type="project" value="UniProtKB-SubCell"/>
</dbReference>
<dbReference type="PANTHER" id="PTHR23155">
    <property type="entry name" value="DISEASE RESISTANCE PROTEIN RP"/>
    <property type="match status" value="1"/>
</dbReference>
<feature type="domain" description="NB-ARC" evidence="9">
    <location>
        <begin position="255"/>
        <end position="297"/>
    </location>
</feature>
<keyword evidence="6" id="KW-0547">Nucleotide-binding</keyword>
<evidence type="ECO:0000259" key="9">
    <source>
        <dbReference type="Pfam" id="PF00931"/>
    </source>
</evidence>
<comment type="subcellular location">
    <subcellularLocation>
        <location evidence="1">Cytoplasm</location>
    </subcellularLocation>
</comment>
<dbReference type="InterPro" id="IPR058922">
    <property type="entry name" value="WHD_DRP"/>
</dbReference>
<protein>
    <recommendedName>
        <fullName evidence="13">NB-ARC domain-containing protein</fullName>
    </recommendedName>
</protein>
<dbReference type="Gene3D" id="3.40.50.300">
    <property type="entry name" value="P-loop containing nucleotide triphosphate hydrolases"/>
    <property type="match status" value="1"/>
</dbReference>
<organism evidence="11 12">
    <name type="scientific">Buddleja alternifolia</name>
    <dbReference type="NCBI Taxonomy" id="168488"/>
    <lineage>
        <taxon>Eukaryota</taxon>
        <taxon>Viridiplantae</taxon>
        <taxon>Streptophyta</taxon>
        <taxon>Embryophyta</taxon>
        <taxon>Tracheophyta</taxon>
        <taxon>Spermatophyta</taxon>
        <taxon>Magnoliopsida</taxon>
        <taxon>eudicotyledons</taxon>
        <taxon>Gunneridae</taxon>
        <taxon>Pentapetalae</taxon>
        <taxon>asterids</taxon>
        <taxon>lamiids</taxon>
        <taxon>Lamiales</taxon>
        <taxon>Scrophulariaceae</taxon>
        <taxon>Buddlejeae</taxon>
        <taxon>Buddleja</taxon>
    </lineage>
</organism>
<dbReference type="InterPro" id="IPR044974">
    <property type="entry name" value="Disease_R_plants"/>
</dbReference>
<evidence type="ECO:0000313" key="12">
    <source>
        <dbReference type="Proteomes" id="UP000826271"/>
    </source>
</evidence>
<keyword evidence="5" id="KW-0677">Repeat</keyword>
<evidence type="ECO:0000259" key="10">
    <source>
        <dbReference type="Pfam" id="PF23559"/>
    </source>
</evidence>
<comment type="similarity">
    <text evidence="2">Belongs to the disease resistance NB-LRR family.</text>
</comment>
<sequence>MSYAALISLKLTIERLLNSSHISITPHPYPEIECVYKEIGSLQQFLGQISEHKESVLDRQIRVAICKLENALESHVSNRFLLQSETFGDESYPLNIITLDLQEVEQEINFFTETVNKMEEEYKMVLSKPSLLSEDYDSVSSRIDFGGKKLKMVGLQDELTSFIGRFTNEDDPYYLKSVAIVGMAGVGKTSLANLFYEDPSVMNYFDCRVWINAGPKIQLEEVLLGILAQTNPDHFNKNWVEISAKELAKEDFGKSMTTRLEKVAHCVTWPGGFHKKQFLSEEESWYLFNEKVFSKDSCQLELEKAGKKIVENCEGLPLAIIAVGKHLSMAEKTIEYWNKVAEQKVEVFNEEDEKVLYLSYNYLPEHLKACFLYTGLFPHDYEISMSKIIMLWSAEGFLEPDARKTTEDIARDCLEDLVSSNLLLVRQRGLSGRIKTCGLHYVFQIFVLRKPRKRSFSMS</sequence>
<evidence type="ECO:0000256" key="8">
    <source>
        <dbReference type="ARBA" id="ARBA00022840"/>
    </source>
</evidence>
<gene>
    <name evidence="11" type="ORF">BUALT_Bualt02G0144500</name>
</gene>
<keyword evidence="4" id="KW-0433">Leucine-rich repeat</keyword>
<proteinExistence type="inferred from homology"/>
<dbReference type="Gene3D" id="1.10.8.430">
    <property type="entry name" value="Helical domain of apoptotic protease-activating factors"/>
    <property type="match status" value="1"/>
</dbReference>
<evidence type="ECO:0000256" key="2">
    <source>
        <dbReference type="ARBA" id="ARBA00008894"/>
    </source>
</evidence>
<feature type="domain" description="NB-ARC" evidence="9">
    <location>
        <begin position="163"/>
        <end position="231"/>
    </location>
</feature>
<evidence type="ECO:0000256" key="6">
    <source>
        <dbReference type="ARBA" id="ARBA00022741"/>
    </source>
</evidence>
<dbReference type="AlphaFoldDB" id="A0AAV6Y6X1"/>